<dbReference type="RefSeq" id="WP_210595932.1">
    <property type="nucleotide sequence ID" value="NZ_JAGKSQ010000002.1"/>
</dbReference>
<dbReference type="Gene3D" id="3.20.20.190">
    <property type="entry name" value="Phosphatidylinositol (PI) phosphodiesterase"/>
    <property type="match status" value="1"/>
</dbReference>
<keyword evidence="3" id="KW-1185">Reference proteome</keyword>
<dbReference type="AlphaFoldDB" id="A0A941ASY1"/>
<accession>A0A941ASY1</accession>
<dbReference type="PANTHER" id="PTHR46211">
    <property type="entry name" value="GLYCEROPHOSPHORYL DIESTER PHOSPHODIESTERASE"/>
    <property type="match status" value="1"/>
</dbReference>
<dbReference type="GO" id="GO:0008081">
    <property type="term" value="F:phosphoric diester hydrolase activity"/>
    <property type="evidence" value="ECO:0007669"/>
    <property type="project" value="InterPro"/>
</dbReference>
<protein>
    <submittedName>
        <fullName evidence="2">Glycerophosphodiester phosphodiesterase</fullName>
    </submittedName>
</protein>
<dbReference type="GO" id="GO:0006629">
    <property type="term" value="P:lipid metabolic process"/>
    <property type="evidence" value="ECO:0007669"/>
    <property type="project" value="InterPro"/>
</dbReference>
<gene>
    <name evidence="2" type="ORF">J7W16_03980</name>
</gene>
<evidence type="ECO:0000313" key="3">
    <source>
        <dbReference type="Proteomes" id="UP000678228"/>
    </source>
</evidence>
<proteinExistence type="predicted"/>
<feature type="domain" description="GP-PDE" evidence="1">
    <location>
        <begin position="27"/>
        <end position="267"/>
    </location>
</feature>
<dbReference type="EMBL" id="JAGKSQ010000002">
    <property type="protein sequence ID" value="MBP3950279.1"/>
    <property type="molecule type" value="Genomic_DNA"/>
</dbReference>
<comment type="caution">
    <text evidence="2">The sequence shown here is derived from an EMBL/GenBank/DDBJ whole genome shotgun (WGS) entry which is preliminary data.</text>
</comment>
<sequence>MFGNVYYSMLFILIMIIYDSYDQKKKIPIVAHRGASYYAPEHTAAAFDLAVEMGADIIEFDIQMSKDGQLIVIHDSTVDRTTDGQGRIQDMTLAQLKKLDAGSWFNSRFGNEKILTLKEVIKQYGKKVKFLIEIKDPSLNVGIEKRLIHFFNTLLSNGYSIDSFIVQSFDYTILQQLKKAIPSLTTGLLVNLQTQLTKKRLSEWSTVVNYINPHYLTVNQDIVNLIHNAKLKIMPWVVNNKEIALYLNDYQIDGIITNKPNLLATISSDPSLIETEEVKSKFKATLSLLSQIDFEKTLGILKVVTETLSNEDSI</sequence>
<evidence type="ECO:0000259" key="1">
    <source>
        <dbReference type="PROSITE" id="PS51704"/>
    </source>
</evidence>
<dbReference type="PANTHER" id="PTHR46211:SF1">
    <property type="entry name" value="GLYCEROPHOSPHODIESTER PHOSPHODIESTERASE, CYTOPLASMIC"/>
    <property type="match status" value="1"/>
</dbReference>
<name>A0A941ASY1_9BACI</name>
<dbReference type="SUPFAM" id="SSF51695">
    <property type="entry name" value="PLC-like phosphodiesterases"/>
    <property type="match status" value="1"/>
</dbReference>
<reference evidence="2" key="1">
    <citation type="submission" date="2021-03" db="EMBL/GenBank/DDBJ databases">
        <title>Bacillus suaedae sp. nov., isolated from Suaeda aralocaspica.</title>
        <authorList>
            <person name="Lei R.F.R."/>
        </authorList>
    </citation>
    <scope>NUCLEOTIDE SEQUENCE</scope>
    <source>
        <strain evidence="2">YZJH907-2</strain>
    </source>
</reference>
<dbReference type="PROSITE" id="PS51704">
    <property type="entry name" value="GP_PDE"/>
    <property type="match status" value="1"/>
</dbReference>
<dbReference type="Proteomes" id="UP000678228">
    <property type="component" value="Unassembled WGS sequence"/>
</dbReference>
<dbReference type="InterPro" id="IPR017946">
    <property type="entry name" value="PLC-like_Pdiesterase_TIM-brl"/>
</dbReference>
<dbReference type="Pfam" id="PF03009">
    <property type="entry name" value="GDPD"/>
    <property type="match status" value="1"/>
</dbReference>
<organism evidence="2 3">
    <name type="scientific">Halalkalibacter suaedae</name>
    <dbReference type="NCBI Taxonomy" id="2822140"/>
    <lineage>
        <taxon>Bacteria</taxon>
        <taxon>Bacillati</taxon>
        <taxon>Bacillota</taxon>
        <taxon>Bacilli</taxon>
        <taxon>Bacillales</taxon>
        <taxon>Bacillaceae</taxon>
        <taxon>Halalkalibacter</taxon>
    </lineage>
</organism>
<evidence type="ECO:0000313" key="2">
    <source>
        <dbReference type="EMBL" id="MBP3950279.1"/>
    </source>
</evidence>
<dbReference type="InterPro" id="IPR030395">
    <property type="entry name" value="GP_PDE_dom"/>
</dbReference>